<dbReference type="Gene3D" id="3.10.105.10">
    <property type="entry name" value="Dipeptide-binding Protein, Domain 3"/>
    <property type="match status" value="1"/>
</dbReference>
<dbReference type="GO" id="GO:1904680">
    <property type="term" value="F:peptide transmembrane transporter activity"/>
    <property type="evidence" value="ECO:0007669"/>
    <property type="project" value="TreeGrafter"/>
</dbReference>
<dbReference type="Proteomes" id="UP000192536">
    <property type="component" value="Unassembled WGS sequence"/>
</dbReference>
<dbReference type="PANTHER" id="PTHR30290:SF9">
    <property type="entry name" value="OLIGOPEPTIDE-BINDING PROTEIN APPA"/>
    <property type="match status" value="1"/>
</dbReference>
<keyword evidence="3 5" id="KW-0732">Signal</keyword>
<keyword evidence="2" id="KW-0813">Transport</keyword>
<dbReference type="GO" id="GO:0030288">
    <property type="term" value="C:outer membrane-bounded periplasmic space"/>
    <property type="evidence" value="ECO:0007669"/>
    <property type="project" value="UniProtKB-ARBA"/>
</dbReference>
<organism evidence="7 8">
    <name type="scientific">Rouxiella badensis</name>
    <dbReference type="NCBI Taxonomy" id="1646377"/>
    <lineage>
        <taxon>Bacteria</taxon>
        <taxon>Pseudomonadati</taxon>
        <taxon>Pseudomonadota</taxon>
        <taxon>Gammaproteobacteria</taxon>
        <taxon>Enterobacterales</taxon>
        <taxon>Yersiniaceae</taxon>
        <taxon>Rouxiella</taxon>
    </lineage>
</organism>
<comment type="similarity">
    <text evidence="1">Belongs to the bacterial solute-binding protein 5 family.</text>
</comment>
<dbReference type="GO" id="GO:0043190">
    <property type="term" value="C:ATP-binding cassette (ABC) transporter complex"/>
    <property type="evidence" value="ECO:0007669"/>
    <property type="project" value="InterPro"/>
</dbReference>
<feature type="chain" id="PRO_5010871588" evidence="5">
    <location>
        <begin position="26"/>
        <end position="534"/>
    </location>
</feature>
<dbReference type="InterPro" id="IPR000914">
    <property type="entry name" value="SBP_5_dom"/>
</dbReference>
<dbReference type="Gene3D" id="3.40.190.10">
    <property type="entry name" value="Periplasmic binding protein-like II"/>
    <property type="match status" value="1"/>
</dbReference>
<evidence type="ECO:0000259" key="6">
    <source>
        <dbReference type="Pfam" id="PF00496"/>
    </source>
</evidence>
<dbReference type="InterPro" id="IPR030678">
    <property type="entry name" value="Peptide/Ni-bd"/>
</dbReference>
<reference evidence="7 8" key="1">
    <citation type="journal article" date="2017" name="Int. J. Syst. Evol. Microbiol.">
        <title>Rouxiella badensis sp. nov. and Rouxiella silvae sp. nov. isolated from peat bog soil in Germany and emendation of the genus description.</title>
        <authorList>
            <person name="Le Fleche-Mateos A."/>
            <person name="Kugler J.H."/>
            <person name="Hansen S.H."/>
            <person name="Syldatk C."/>
            <person name="Hausmann R."/>
            <person name="Lomprez F."/>
            <person name="Vandenbogaert M."/>
            <person name="Manuguerra J.C."/>
            <person name="Grimont P.A."/>
        </authorList>
    </citation>
    <scope>NUCLEOTIDE SEQUENCE [LARGE SCALE GENOMIC DNA]</scope>
    <source>
        <strain evidence="7 8">DSM 100043</strain>
    </source>
</reference>
<dbReference type="STRING" id="1646377.BS640_02070"/>
<proteinExistence type="inferred from homology"/>
<dbReference type="PIRSF" id="PIRSF002741">
    <property type="entry name" value="MppA"/>
    <property type="match status" value="1"/>
</dbReference>
<feature type="signal peptide" evidence="5">
    <location>
        <begin position="1"/>
        <end position="25"/>
    </location>
</feature>
<gene>
    <name evidence="7" type="ORF">BS640_02070</name>
</gene>
<dbReference type="PANTHER" id="PTHR30290">
    <property type="entry name" value="PERIPLASMIC BINDING COMPONENT OF ABC TRANSPORTER"/>
    <property type="match status" value="1"/>
</dbReference>
<dbReference type="EMBL" id="MRWE01000002">
    <property type="protein sequence ID" value="ORJ27275.1"/>
    <property type="molecule type" value="Genomic_DNA"/>
</dbReference>
<evidence type="ECO:0000256" key="3">
    <source>
        <dbReference type="ARBA" id="ARBA00022729"/>
    </source>
</evidence>
<sequence length="534" mass="60098">MRLFRQLSRALSLFILGILFISATAQSQTITPHQGGTLTLILPSEPSALVALATVAQPVIAVSSKVNEGLLTYDYSLNPLPQLATSWDISADGLQYTFHLRKGVTWTDGQPFTSQDVAFSIDLLKKTHPRAKATFANVESISTPDPLTAVFKLSHPAPYLIRAFAAGETPILPKHIYANTDPLKNENNNHPIGTGPYIFEKWVRGSYIIYKRNPNYWDAPKPYIDQLIVKFSTDPVVRSLDLQTGQADLGYRTPVALSELKTLQKRPDLVFDYKGYNYNYSVASIYFNLDDKLFKDIRVRQAIAHSINREALLRVVYFGYATPTESPIAPGLKAFHSAAPSPYQYDLAAANRLLDDAGYKQGSDGIRLRVTLDYNTYDDTFRRNAEFVRSALSRIGIAVTLRSQDISTYAERVFTRRDFQFSIDQYANLYDPTVGVQRLYWSKNYRLGVPWTNITHYNNPAVDKLLEAAQTENDAQKRIDEFRQFQDIVQREVPDIPLASPQFITLANKRVHDSSPTADGVEGNLSSVWVDPKP</sequence>
<evidence type="ECO:0000256" key="4">
    <source>
        <dbReference type="SAM" id="MobiDB-lite"/>
    </source>
</evidence>
<dbReference type="GO" id="GO:0015833">
    <property type="term" value="P:peptide transport"/>
    <property type="evidence" value="ECO:0007669"/>
    <property type="project" value="TreeGrafter"/>
</dbReference>
<dbReference type="RefSeq" id="WP_017489974.1">
    <property type="nucleotide sequence ID" value="NZ_CP049603.1"/>
</dbReference>
<comment type="caution">
    <text evidence="7">The sequence shown here is derived from an EMBL/GenBank/DDBJ whole genome shotgun (WGS) entry which is preliminary data.</text>
</comment>
<name>A0A1X0WKF7_9GAMM</name>
<dbReference type="InterPro" id="IPR039424">
    <property type="entry name" value="SBP_5"/>
</dbReference>
<protein>
    <submittedName>
        <fullName evidence="7">ABC transporter substrate-binding protein</fullName>
    </submittedName>
</protein>
<dbReference type="SUPFAM" id="SSF53850">
    <property type="entry name" value="Periplasmic binding protein-like II"/>
    <property type="match status" value="1"/>
</dbReference>
<dbReference type="GeneID" id="93567533"/>
<keyword evidence="8" id="KW-1185">Reference proteome</keyword>
<accession>A0A1X0WKF7</accession>
<evidence type="ECO:0000313" key="8">
    <source>
        <dbReference type="Proteomes" id="UP000192536"/>
    </source>
</evidence>
<dbReference type="CDD" id="cd08517">
    <property type="entry name" value="PBP2_NikA_DppA_OppA_like_13"/>
    <property type="match status" value="1"/>
</dbReference>
<dbReference type="AlphaFoldDB" id="A0A1X0WKF7"/>
<evidence type="ECO:0000256" key="1">
    <source>
        <dbReference type="ARBA" id="ARBA00005695"/>
    </source>
</evidence>
<feature type="domain" description="Solute-binding protein family 5" evidence="6">
    <location>
        <begin position="79"/>
        <end position="443"/>
    </location>
</feature>
<evidence type="ECO:0000313" key="7">
    <source>
        <dbReference type="EMBL" id="ORJ27275.1"/>
    </source>
</evidence>
<evidence type="ECO:0000256" key="5">
    <source>
        <dbReference type="SAM" id="SignalP"/>
    </source>
</evidence>
<feature type="region of interest" description="Disordered" evidence="4">
    <location>
        <begin position="512"/>
        <end position="534"/>
    </location>
</feature>
<dbReference type="Pfam" id="PF00496">
    <property type="entry name" value="SBP_bac_5"/>
    <property type="match status" value="1"/>
</dbReference>
<evidence type="ECO:0000256" key="2">
    <source>
        <dbReference type="ARBA" id="ARBA00022448"/>
    </source>
</evidence>